<name>A0A8H7US63_9FUNG</name>
<comment type="caution">
    <text evidence="1">The sequence shown here is derived from an EMBL/GenBank/DDBJ whole genome shotgun (WGS) entry which is preliminary data.</text>
</comment>
<dbReference type="AlphaFoldDB" id="A0A8H7US63"/>
<accession>A0A8H7US63</accession>
<evidence type="ECO:0000313" key="2">
    <source>
        <dbReference type="Proteomes" id="UP000650833"/>
    </source>
</evidence>
<organism evidence="1 2">
    <name type="scientific">Mucor plumbeus</name>
    <dbReference type="NCBI Taxonomy" id="97098"/>
    <lineage>
        <taxon>Eukaryota</taxon>
        <taxon>Fungi</taxon>
        <taxon>Fungi incertae sedis</taxon>
        <taxon>Mucoromycota</taxon>
        <taxon>Mucoromycotina</taxon>
        <taxon>Mucoromycetes</taxon>
        <taxon>Mucorales</taxon>
        <taxon>Mucorineae</taxon>
        <taxon>Mucoraceae</taxon>
        <taxon>Mucor</taxon>
    </lineage>
</organism>
<proteinExistence type="predicted"/>
<protein>
    <submittedName>
        <fullName evidence="1">Uncharacterized protein</fullName>
    </submittedName>
</protein>
<gene>
    <name evidence="1" type="ORF">INT46_008357</name>
</gene>
<sequence length="140" mass="15752">MIYLVNINLPPEIRYKDVYTRQIGIIPGPNNPRALLDTFLQPIIDEAKKLSMDGLVTIEDEVEICKAKAFIAMVSSNLPAAGELKKDFNKSAKLMYTPADSEFVSFDNYTFWIDKKDLVETGKLVAESKNTVNIELHQNG</sequence>
<reference evidence="1" key="1">
    <citation type="submission" date="2020-12" db="EMBL/GenBank/DDBJ databases">
        <title>Metabolic potential, ecology and presence of endohyphal bacteria is reflected in genomic diversity of Mucoromycotina.</title>
        <authorList>
            <person name="Muszewska A."/>
            <person name="Okrasinska A."/>
            <person name="Steczkiewicz K."/>
            <person name="Drgas O."/>
            <person name="Orlowska M."/>
            <person name="Perlinska-Lenart U."/>
            <person name="Aleksandrzak-Piekarczyk T."/>
            <person name="Szatraj K."/>
            <person name="Zielenkiewicz U."/>
            <person name="Pilsyk S."/>
            <person name="Malc E."/>
            <person name="Mieczkowski P."/>
            <person name="Kruszewska J.S."/>
            <person name="Biernat P."/>
            <person name="Pawlowska J."/>
        </authorList>
    </citation>
    <scope>NUCLEOTIDE SEQUENCE</scope>
    <source>
        <strain evidence="1">CBS 226.32</strain>
    </source>
</reference>
<keyword evidence="2" id="KW-1185">Reference proteome</keyword>
<dbReference type="EMBL" id="JAEPRC010000469">
    <property type="protein sequence ID" value="KAG2196611.1"/>
    <property type="molecule type" value="Genomic_DNA"/>
</dbReference>
<evidence type="ECO:0000313" key="1">
    <source>
        <dbReference type="EMBL" id="KAG2196611.1"/>
    </source>
</evidence>
<dbReference type="Pfam" id="PF02992">
    <property type="entry name" value="Transposase_21"/>
    <property type="match status" value="1"/>
</dbReference>
<dbReference type="Proteomes" id="UP000650833">
    <property type="component" value="Unassembled WGS sequence"/>
</dbReference>
<dbReference type="OrthoDB" id="3253623at2759"/>
<dbReference type="InterPro" id="IPR004242">
    <property type="entry name" value="Transposase_21"/>
</dbReference>